<organism evidence="3 4">
    <name type="scientific">Candidatus Corynebacterium avicola</name>
    <dbReference type="NCBI Taxonomy" id="2838527"/>
    <lineage>
        <taxon>Bacteria</taxon>
        <taxon>Bacillati</taxon>
        <taxon>Actinomycetota</taxon>
        <taxon>Actinomycetes</taxon>
        <taxon>Mycobacteriales</taxon>
        <taxon>Corynebacteriaceae</taxon>
        <taxon>Corynebacterium</taxon>
    </lineage>
</organism>
<accession>A0A9D1UM06</accession>
<dbReference type="InterPro" id="IPR002912">
    <property type="entry name" value="ACT_dom"/>
</dbReference>
<proteinExistence type="predicted"/>
<evidence type="ECO:0000259" key="2">
    <source>
        <dbReference type="PROSITE" id="PS51671"/>
    </source>
</evidence>
<dbReference type="InterPro" id="IPR045865">
    <property type="entry name" value="ACT-like_dom_sf"/>
</dbReference>
<dbReference type="AlphaFoldDB" id="A0A9D1UM06"/>
<reference evidence="3" key="2">
    <citation type="submission" date="2021-04" db="EMBL/GenBank/DDBJ databases">
        <authorList>
            <person name="Gilroy R."/>
        </authorList>
    </citation>
    <scope>NUCLEOTIDE SEQUENCE</scope>
    <source>
        <strain evidence="3">CHK32-1732</strain>
    </source>
</reference>
<name>A0A9D1UM06_9CORY</name>
<evidence type="ECO:0000313" key="4">
    <source>
        <dbReference type="Proteomes" id="UP000824190"/>
    </source>
</evidence>
<evidence type="ECO:0000256" key="1">
    <source>
        <dbReference type="SAM" id="MobiDB-lite"/>
    </source>
</evidence>
<evidence type="ECO:0000313" key="3">
    <source>
        <dbReference type="EMBL" id="HIW92278.1"/>
    </source>
</evidence>
<gene>
    <name evidence="3" type="ORF">H9870_11535</name>
</gene>
<dbReference type="Gene3D" id="3.30.70.260">
    <property type="match status" value="1"/>
</dbReference>
<feature type="region of interest" description="Disordered" evidence="1">
    <location>
        <begin position="134"/>
        <end position="156"/>
    </location>
</feature>
<dbReference type="EMBL" id="DXGC01000096">
    <property type="protein sequence ID" value="HIW92278.1"/>
    <property type="molecule type" value="Genomic_DNA"/>
</dbReference>
<comment type="caution">
    <text evidence="3">The sequence shown here is derived from an EMBL/GenBank/DDBJ whole genome shotgun (WGS) entry which is preliminary data.</text>
</comment>
<reference evidence="3" key="1">
    <citation type="journal article" date="2021" name="PeerJ">
        <title>Extensive microbial diversity within the chicken gut microbiome revealed by metagenomics and culture.</title>
        <authorList>
            <person name="Gilroy R."/>
            <person name="Ravi A."/>
            <person name="Getino M."/>
            <person name="Pursley I."/>
            <person name="Horton D.L."/>
            <person name="Alikhan N.F."/>
            <person name="Baker D."/>
            <person name="Gharbi K."/>
            <person name="Hall N."/>
            <person name="Watson M."/>
            <person name="Adriaenssens E.M."/>
            <person name="Foster-Nyarko E."/>
            <person name="Jarju S."/>
            <person name="Secka A."/>
            <person name="Antonio M."/>
            <person name="Oren A."/>
            <person name="Chaudhuri R.R."/>
            <person name="La Ragione R."/>
            <person name="Hildebrand F."/>
            <person name="Pallen M.J."/>
        </authorList>
    </citation>
    <scope>NUCLEOTIDE SEQUENCE</scope>
    <source>
        <strain evidence="3">CHK32-1732</strain>
    </source>
</reference>
<protein>
    <submittedName>
        <fullName evidence="3">Amino acid-binding ACT domain protein</fullName>
    </submittedName>
</protein>
<dbReference type="Proteomes" id="UP000824190">
    <property type="component" value="Unassembled WGS sequence"/>
</dbReference>
<sequence>MSYLMRVRLPDVPGTLGLVAATLGTVDADIRSVDVVQSDEEGQVVDDIVVDLPAGRLADALISAAQEVDGVYVDSIRPFSGTVDRRGQVGLLAEVARHRRRPVESLQKLMDTLPKTMSVQWAVILSADESTRRVAASSSAPEDDGRVLSETPVTEPRALTDRDDWVPESWTVMDSALAATPLRGTDFILIVGRPGGPDFLLSEIDHLGEVGEILGALLS</sequence>
<dbReference type="SUPFAM" id="SSF55021">
    <property type="entry name" value="ACT-like"/>
    <property type="match status" value="1"/>
</dbReference>
<feature type="domain" description="ACT" evidence="2">
    <location>
        <begin position="4"/>
        <end position="81"/>
    </location>
</feature>
<dbReference type="PROSITE" id="PS51671">
    <property type="entry name" value="ACT"/>
    <property type="match status" value="1"/>
</dbReference>